<dbReference type="Proteomes" id="UP000237839">
    <property type="component" value="Unassembled WGS sequence"/>
</dbReference>
<evidence type="ECO:0000256" key="1">
    <source>
        <dbReference type="ARBA" id="ARBA00022908"/>
    </source>
</evidence>
<dbReference type="InterPro" id="IPR011010">
    <property type="entry name" value="DNA_brk_join_enz"/>
</dbReference>
<sequence length="341" mass="39035">MASIRQKNGAWVVDIRRKGHKSISKSFRTKSLAQTWAREIEQQIDSMQYKDVRSLALVTVRALIDKYIEEIGSIKKIGRTKADSLRKWKITHGALTVSELTDDLLIKHIQQRAKTVSGVTIAVDLAYLSGVLKTAKELWRMPVDMSVTVTARASLRYLGLTSKSRERDRRPTNGEIEDICLHFAIKTRQRVPMGDLIHFAIETAMRAGEIVNLRWQDINHDHKTITIRNRKHPTEKEGNHQEVPLLGTAYDILVRQPKKDKEERIFPIAEGTVSSLFPRACNALGIDDLRFHDLRHEGVSRLFERGLSIMEVSLISGHRDLKMLKRYVNLRAVDISNKYLS</sequence>
<dbReference type="PROSITE" id="PS51898">
    <property type="entry name" value="TYR_RECOMBINASE"/>
    <property type="match status" value="1"/>
</dbReference>
<keyword evidence="5" id="KW-1185">Reference proteome</keyword>
<evidence type="ECO:0000256" key="2">
    <source>
        <dbReference type="ARBA" id="ARBA00023172"/>
    </source>
</evidence>
<organism evidence="4 5">
    <name type="scientific">Solimicrobium silvestre</name>
    <dbReference type="NCBI Taxonomy" id="2099400"/>
    <lineage>
        <taxon>Bacteria</taxon>
        <taxon>Pseudomonadati</taxon>
        <taxon>Pseudomonadota</taxon>
        <taxon>Betaproteobacteria</taxon>
        <taxon>Burkholderiales</taxon>
        <taxon>Oxalobacteraceae</taxon>
        <taxon>Solimicrobium</taxon>
    </lineage>
</organism>
<protein>
    <submittedName>
        <fullName evidence="4">Phage integrase family</fullName>
    </submittedName>
</protein>
<dbReference type="Pfam" id="PF00589">
    <property type="entry name" value="Phage_integrase"/>
    <property type="match status" value="1"/>
</dbReference>
<proteinExistence type="predicted"/>
<dbReference type="InterPro" id="IPR002104">
    <property type="entry name" value="Integrase_catalytic"/>
</dbReference>
<reference evidence="4 5" key="1">
    <citation type="submission" date="2018-02" db="EMBL/GenBank/DDBJ databases">
        <title>Solimicrobium silvestre gen. nov., sp. nov., isolated from alpine forest soil.</title>
        <authorList>
            <person name="Margesin R."/>
            <person name="Albuquerque L."/>
            <person name="Zhang D.-C."/>
            <person name="Froufe H.J.C."/>
            <person name="Severino R."/>
            <person name="Roxo I."/>
            <person name="Egas C."/>
            <person name="Da Costa M.S."/>
        </authorList>
    </citation>
    <scope>NUCLEOTIDE SEQUENCE [LARGE SCALE GENOMIC DNA]</scope>
    <source>
        <strain evidence="4 5">S20-91</strain>
    </source>
</reference>
<name>A0A2S9GT08_9BURK</name>
<dbReference type="GO" id="GO:0003677">
    <property type="term" value="F:DNA binding"/>
    <property type="evidence" value="ECO:0007669"/>
    <property type="project" value="InterPro"/>
</dbReference>
<evidence type="ECO:0000259" key="3">
    <source>
        <dbReference type="PROSITE" id="PS51898"/>
    </source>
</evidence>
<dbReference type="InterPro" id="IPR013762">
    <property type="entry name" value="Integrase-like_cat_sf"/>
</dbReference>
<dbReference type="Gene3D" id="1.10.443.10">
    <property type="entry name" value="Intergrase catalytic core"/>
    <property type="match status" value="1"/>
</dbReference>
<dbReference type="CDD" id="cd00796">
    <property type="entry name" value="INT_Rci_Hp1_C"/>
    <property type="match status" value="1"/>
</dbReference>
<evidence type="ECO:0000313" key="4">
    <source>
        <dbReference type="EMBL" id="PRC90854.1"/>
    </source>
</evidence>
<dbReference type="AlphaFoldDB" id="A0A2S9GT08"/>
<dbReference type="PANTHER" id="PTHR30349:SF94">
    <property type="entry name" value="INTEGRASE_RECOMBINASE HI_1414-RELATED"/>
    <property type="match status" value="1"/>
</dbReference>
<accession>A0A2S9GT08</accession>
<keyword evidence="1" id="KW-0229">DNA integration</keyword>
<dbReference type="OrthoDB" id="662444at2"/>
<dbReference type="InterPro" id="IPR050090">
    <property type="entry name" value="Tyrosine_recombinase_XerCD"/>
</dbReference>
<dbReference type="GO" id="GO:0006310">
    <property type="term" value="P:DNA recombination"/>
    <property type="evidence" value="ECO:0007669"/>
    <property type="project" value="UniProtKB-KW"/>
</dbReference>
<dbReference type="SUPFAM" id="SSF56349">
    <property type="entry name" value="DNA breaking-rejoining enzymes"/>
    <property type="match status" value="1"/>
</dbReference>
<dbReference type="GO" id="GO:0015074">
    <property type="term" value="P:DNA integration"/>
    <property type="evidence" value="ECO:0007669"/>
    <property type="project" value="UniProtKB-KW"/>
</dbReference>
<feature type="domain" description="Tyr recombinase" evidence="3">
    <location>
        <begin position="165"/>
        <end position="340"/>
    </location>
</feature>
<dbReference type="RefSeq" id="WP_105534164.1">
    <property type="nucleotide sequence ID" value="NZ_PUGF01000034.1"/>
</dbReference>
<evidence type="ECO:0000313" key="5">
    <source>
        <dbReference type="Proteomes" id="UP000237839"/>
    </source>
</evidence>
<dbReference type="EMBL" id="PUGF01000034">
    <property type="protein sequence ID" value="PRC90854.1"/>
    <property type="molecule type" value="Genomic_DNA"/>
</dbReference>
<comment type="caution">
    <text evidence="4">The sequence shown here is derived from an EMBL/GenBank/DDBJ whole genome shotgun (WGS) entry which is preliminary data.</text>
</comment>
<dbReference type="PANTHER" id="PTHR30349">
    <property type="entry name" value="PHAGE INTEGRASE-RELATED"/>
    <property type="match status" value="1"/>
</dbReference>
<gene>
    <name evidence="4" type="ORF">S2091_4435</name>
</gene>
<keyword evidence="2" id="KW-0233">DNA recombination</keyword>